<evidence type="ECO:0000256" key="4">
    <source>
        <dbReference type="ARBA" id="ARBA00022857"/>
    </source>
</evidence>
<dbReference type="RefSeq" id="WP_123738922.1">
    <property type="nucleotide sequence ID" value="NZ_RKHQ01000001.1"/>
</dbReference>
<comment type="subunit">
    <text evidence="8">Homodimer.</text>
</comment>
<feature type="site" description="Important for activity" evidence="8 12">
    <location>
        <position position="102"/>
    </location>
</feature>
<name>A0A3N2DAH9_9MICO</name>
<evidence type="ECO:0000256" key="11">
    <source>
        <dbReference type="PIRSR" id="PIRSR000445-3"/>
    </source>
</evidence>
<evidence type="ECO:0000259" key="14">
    <source>
        <dbReference type="Pfam" id="PF00745"/>
    </source>
</evidence>
<comment type="pathway">
    <text evidence="1 8 13">Porphyrin-containing compound metabolism; protoporphyrin-IX biosynthesis; 5-aminolevulinate from L-glutamyl-tRNA(Glu): step 1/2.</text>
</comment>
<feature type="binding site" evidence="8 10">
    <location>
        <position position="123"/>
    </location>
    <ligand>
        <name>substrate</name>
    </ligand>
</feature>
<dbReference type="SUPFAM" id="SSF69742">
    <property type="entry name" value="Glutamyl tRNA-reductase catalytic, N-terminal domain"/>
    <property type="match status" value="1"/>
</dbReference>
<dbReference type="NCBIfam" id="NF000750">
    <property type="entry name" value="PRK00045.3-4"/>
    <property type="match status" value="1"/>
</dbReference>
<feature type="binding site" evidence="8 10">
    <location>
        <begin position="50"/>
        <end position="53"/>
    </location>
    <ligand>
        <name>substrate</name>
    </ligand>
</feature>
<evidence type="ECO:0000256" key="10">
    <source>
        <dbReference type="PIRSR" id="PIRSR000445-2"/>
    </source>
</evidence>
<keyword evidence="6 8" id="KW-0627">Porphyrin biosynthesis</keyword>
<dbReference type="PIRSF" id="PIRSF000445">
    <property type="entry name" value="4pyrrol_synth_GluRdtase"/>
    <property type="match status" value="1"/>
</dbReference>
<keyword evidence="18" id="KW-1185">Reference proteome</keyword>
<organism evidence="17 18">
    <name type="scientific">Salana multivorans</name>
    <dbReference type="NCBI Taxonomy" id="120377"/>
    <lineage>
        <taxon>Bacteria</taxon>
        <taxon>Bacillati</taxon>
        <taxon>Actinomycetota</taxon>
        <taxon>Actinomycetes</taxon>
        <taxon>Micrococcales</taxon>
        <taxon>Beutenbergiaceae</taxon>
        <taxon>Salana</taxon>
    </lineage>
</organism>
<evidence type="ECO:0000256" key="13">
    <source>
        <dbReference type="RuleBase" id="RU000584"/>
    </source>
</evidence>
<dbReference type="InterPro" id="IPR000343">
    <property type="entry name" value="4pyrrol_synth_GluRdtase"/>
</dbReference>
<dbReference type="GO" id="GO:0019353">
    <property type="term" value="P:protoporphyrinogen IX biosynthetic process from glutamate"/>
    <property type="evidence" value="ECO:0007669"/>
    <property type="project" value="TreeGrafter"/>
</dbReference>
<dbReference type="GO" id="GO:0008883">
    <property type="term" value="F:glutamyl-tRNA reductase activity"/>
    <property type="evidence" value="ECO:0007669"/>
    <property type="project" value="UniProtKB-UniRule"/>
</dbReference>
<dbReference type="Gene3D" id="3.40.50.720">
    <property type="entry name" value="NAD(P)-binding Rossmann-like Domain"/>
    <property type="match status" value="1"/>
</dbReference>
<comment type="similarity">
    <text evidence="2 8 13">Belongs to the glutamyl-tRNA reductase family.</text>
</comment>
<evidence type="ECO:0000256" key="7">
    <source>
        <dbReference type="ARBA" id="ARBA00047464"/>
    </source>
</evidence>
<evidence type="ECO:0000256" key="9">
    <source>
        <dbReference type="PIRSR" id="PIRSR000445-1"/>
    </source>
</evidence>
<dbReference type="Gene3D" id="3.30.460.30">
    <property type="entry name" value="Glutamyl-tRNA reductase, N-terminal domain"/>
    <property type="match status" value="1"/>
</dbReference>
<comment type="miscellaneous">
    <text evidence="8">During catalysis, the active site Cys acts as a nucleophile attacking the alpha-carbonyl group of tRNA-bound glutamate with the formation of a thioester intermediate between enzyme and glutamate, and the concomitant release of tRNA(Glu). The thioester intermediate is finally reduced by direct hydride transfer from NADPH, to form the product GSA.</text>
</comment>
<evidence type="ECO:0000256" key="5">
    <source>
        <dbReference type="ARBA" id="ARBA00023002"/>
    </source>
</evidence>
<dbReference type="SUPFAM" id="SSF69075">
    <property type="entry name" value="Glutamyl tRNA-reductase dimerization domain"/>
    <property type="match status" value="1"/>
</dbReference>
<dbReference type="GO" id="GO:0050661">
    <property type="term" value="F:NADP binding"/>
    <property type="evidence" value="ECO:0007669"/>
    <property type="project" value="InterPro"/>
</dbReference>
<feature type="domain" description="Quinate/shikimate 5-dehydrogenase/glutamyl-tRNA reductase" evidence="15">
    <location>
        <begin position="175"/>
        <end position="299"/>
    </location>
</feature>
<dbReference type="HAMAP" id="MF_00087">
    <property type="entry name" value="Glu_tRNA_reductase"/>
    <property type="match status" value="1"/>
</dbReference>
<evidence type="ECO:0000259" key="15">
    <source>
        <dbReference type="Pfam" id="PF01488"/>
    </source>
</evidence>
<dbReference type="EC" id="1.2.1.70" evidence="3 8"/>
<feature type="domain" description="Glutamyl-tRNA reductase N-terminal" evidence="16">
    <location>
        <begin position="5"/>
        <end position="157"/>
    </location>
</feature>
<sequence length="415" mass="42737">MLLAVSLTHTTAGFDLLEQATAAVAGTDAPGLALASMRPDGVRGAVVLSTCNRLEAYLDVDPDRVEDVDRELVEALARRLGMSAADLTTRVGHHVGPAVAQHLFAVSAGLDSLVVGEDEIAGQVQRAVAAARSAGTSTADLDQLFQRAASTSRQVRRTAGWDGSQTSVAHLALELISTRVADLASSRVLLVGTGAHARTAVRALAARGVRDVTVYSPSGRADAFAARHGLRAVAADAGALRGAVDASDVVVSCTSRHALGTGDVDAAGRTRQLLVVDLGLPRTVDPALGRLPAVTVLDLATIGRHADLPGLGRDVVAESLVGEAVTRYSAAADAGPAVAALRRHVGDVLEDEITRARSRARDDDEAARTEAALRHLAGVLLHEPSIRAREAAATGGLETFVAGLRSVLGVEVADA</sequence>
<accession>A0A3N2DAH9</accession>
<dbReference type="InterPro" id="IPR015895">
    <property type="entry name" value="4pyrrol_synth_GluRdtase_N"/>
</dbReference>
<comment type="function">
    <text evidence="8">Catalyzes the NADPH-dependent reduction of glutamyl-tRNA(Glu) to glutamate 1-semialdehyde (GSA).</text>
</comment>
<dbReference type="Pfam" id="PF05201">
    <property type="entry name" value="GlutR_N"/>
    <property type="match status" value="1"/>
</dbReference>
<feature type="binding site" evidence="8 10">
    <location>
        <position position="112"/>
    </location>
    <ligand>
        <name>substrate</name>
    </ligand>
</feature>
<evidence type="ECO:0000313" key="17">
    <source>
        <dbReference type="EMBL" id="ROR96789.1"/>
    </source>
</evidence>
<dbReference type="UniPathway" id="UPA00251">
    <property type="reaction ID" value="UER00316"/>
</dbReference>
<dbReference type="InterPro" id="IPR036343">
    <property type="entry name" value="GluRdtase_N_sf"/>
</dbReference>
<gene>
    <name evidence="8" type="primary">hemA</name>
    <name evidence="17" type="ORF">EDD28_1380</name>
</gene>
<keyword evidence="4 8" id="KW-0521">NADP</keyword>
<evidence type="ECO:0000256" key="6">
    <source>
        <dbReference type="ARBA" id="ARBA00023244"/>
    </source>
</evidence>
<evidence type="ECO:0000259" key="16">
    <source>
        <dbReference type="Pfam" id="PF05201"/>
    </source>
</evidence>
<dbReference type="Pfam" id="PF01488">
    <property type="entry name" value="Shikimate_DH"/>
    <property type="match status" value="1"/>
</dbReference>
<dbReference type="Pfam" id="PF00745">
    <property type="entry name" value="GlutR_dimer"/>
    <property type="match status" value="1"/>
</dbReference>
<dbReference type="EMBL" id="RKHQ01000001">
    <property type="protein sequence ID" value="ROR96789.1"/>
    <property type="molecule type" value="Genomic_DNA"/>
</dbReference>
<comment type="caution">
    <text evidence="17">The sequence shown here is derived from an EMBL/GenBank/DDBJ whole genome shotgun (WGS) entry which is preliminary data.</text>
</comment>
<feature type="domain" description="Tetrapyrrole biosynthesis glutamyl-tRNA reductase dimerisation" evidence="14">
    <location>
        <begin position="319"/>
        <end position="407"/>
    </location>
</feature>
<dbReference type="NCBIfam" id="TIGR01035">
    <property type="entry name" value="hemA"/>
    <property type="match status" value="1"/>
</dbReference>
<feature type="active site" description="Nucleophile" evidence="8 9">
    <location>
        <position position="51"/>
    </location>
</feature>
<comment type="catalytic activity">
    <reaction evidence="7 8 13">
        <text>(S)-4-amino-5-oxopentanoate + tRNA(Glu) + NADP(+) = L-glutamyl-tRNA(Glu) + NADPH + H(+)</text>
        <dbReference type="Rhea" id="RHEA:12344"/>
        <dbReference type="Rhea" id="RHEA-COMP:9663"/>
        <dbReference type="Rhea" id="RHEA-COMP:9680"/>
        <dbReference type="ChEBI" id="CHEBI:15378"/>
        <dbReference type="ChEBI" id="CHEBI:57501"/>
        <dbReference type="ChEBI" id="CHEBI:57783"/>
        <dbReference type="ChEBI" id="CHEBI:58349"/>
        <dbReference type="ChEBI" id="CHEBI:78442"/>
        <dbReference type="ChEBI" id="CHEBI:78520"/>
        <dbReference type="EC" id="1.2.1.70"/>
    </reaction>
</comment>
<evidence type="ECO:0000256" key="1">
    <source>
        <dbReference type="ARBA" id="ARBA00005059"/>
    </source>
</evidence>
<keyword evidence="5 8" id="KW-0560">Oxidoreductase</keyword>
<feature type="binding site" evidence="8 10">
    <location>
        <begin position="117"/>
        <end position="119"/>
    </location>
    <ligand>
        <name>substrate</name>
    </ligand>
</feature>
<dbReference type="PANTHER" id="PTHR43013">
    <property type="entry name" value="GLUTAMYL-TRNA REDUCTASE"/>
    <property type="match status" value="1"/>
</dbReference>
<comment type="domain">
    <text evidence="8">Possesses an unusual extended V-shaped dimeric structure with each monomer consisting of three distinct domains arranged along a curved 'spinal' alpha-helix. The N-terminal catalytic domain specifically recognizes the glutamate moiety of the substrate. The second domain is the NADPH-binding domain, and the third C-terminal domain is responsible for dimerization.</text>
</comment>
<feature type="binding site" evidence="8 11">
    <location>
        <begin position="192"/>
        <end position="197"/>
    </location>
    <ligand>
        <name>NADP(+)</name>
        <dbReference type="ChEBI" id="CHEBI:58349"/>
    </ligand>
</feature>
<evidence type="ECO:0000313" key="18">
    <source>
        <dbReference type="Proteomes" id="UP000275356"/>
    </source>
</evidence>
<evidence type="ECO:0000256" key="2">
    <source>
        <dbReference type="ARBA" id="ARBA00005916"/>
    </source>
</evidence>
<reference evidence="17 18" key="1">
    <citation type="submission" date="2018-11" db="EMBL/GenBank/DDBJ databases">
        <title>Sequencing the genomes of 1000 actinobacteria strains.</title>
        <authorList>
            <person name="Klenk H.-P."/>
        </authorList>
    </citation>
    <scope>NUCLEOTIDE SEQUENCE [LARGE SCALE GENOMIC DNA]</scope>
    <source>
        <strain evidence="17 18">DSM 13521</strain>
    </source>
</reference>
<dbReference type="Proteomes" id="UP000275356">
    <property type="component" value="Unassembled WGS sequence"/>
</dbReference>
<dbReference type="OrthoDB" id="110209at2"/>
<evidence type="ECO:0000256" key="8">
    <source>
        <dbReference type="HAMAP-Rule" id="MF_00087"/>
    </source>
</evidence>
<protein>
    <recommendedName>
        <fullName evidence="3 8">Glutamyl-tRNA reductase</fullName>
        <shortName evidence="8">GluTR</shortName>
        <ecNumber evidence="3 8">1.2.1.70</ecNumber>
    </recommendedName>
</protein>
<evidence type="ECO:0000256" key="3">
    <source>
        <dbReference type="ARBA" id="ARBA00012970"/>
    </source>
</evidence>
<dbReference type="InterPro" id="IPR006151">
    <property type="entry name" value="Shikm_DH/Glu-tRNA_Rdtase"/>
</dbReference>
<dbReference type="AlphaFoldDB" id="A0A3N2DAH9"/>
<dbReference type="PANTHER" id="PTHR43013:SF1">
    <property type="entry name" value="GLUTAMYL-TRNA REDUCTASE"/>
    <property type="match status" value="1"/>
</dbReference>
<dbReference type="SUPFAM" id="SSF51735">
    <property type="entry name" value="NAD(P)-binding Rossmann-fold domains"/>
    <property type="match status" value="1"/>
</dbReference>
<proteinExistence type="inferred from homology"/>
<dbReference type="InterPro" id="IPR036291">
    <property type="entry name" value="NAD(P)-bd_dom_sf"/>
</dbReference>
<evidence type="ECO:0000256" key="12">
    <source>
        <dbReference type="PIRSR" id="PIRSR000445-4"/>
    </source>
</evidence>
<dbReference type="InterPro" id="IPR036453">
    <property type="entry name" value="GluRdtase_dimer_dom_sf"/>
</dbReference>
<dbReference type="InterPro" id="IPR015896">
    <property type="entry name" value="4pyrrol_synth_GluRdtase_dimer"/>
</dbReference>